<reference evidence="2" key="1">
    <citation type="journal article" date="2007" name="Plant Cell">
        <title>Dothideomycete-plant interactions illuminated by genome sequencing and EST analysis of the wheat pathogen Stagonospora nodorum.</title>
        <authorList>
            <person name="Hane J.K."/>
            <person name="Lowe R.G."/>
            <person name="Solomon P.S."/>
            <person name="Tan K.C."/>
            <person name="Schoch C.L."/>
            <person name="Spatafora J.W."/>
            <person name="Crous P.W."/>
            <person name="Kodira C."/>
            <person name="Birren B.W."/>
            <person name="Galagan J.E."/>
            <person name="Torriani S.F."/>
            <person name="McDonald B.A."/>
            <person name="Oliver R.P."/>
        </authorList>
    </citation>
    <scope>NUCLEOTIDE SEQUENCE [LARGE SCALE GENOMIC DNA]</scope>
    <source>
        <strain evidence="2">SN15 / ATCC MYA-4574 / FGSC 10173</strain>
    </source>
</reference>
<sequence length="56" mass="6170">MCRIILGKLNKVSNCRRMERAIVEADIRPEEVIAAVEAAVTQKVEVAEVVGTKFAN</sequence>
<organism evidence="1 2">
    <name type="scientific">Phaeosphaeria nodorum (strain SN15 / ATCC MYA-4574 / FGSC 10173)</name>
    <name type="common">Glume blotch fungus</name>
    <name type="synonym">Parastagonospora nodorum</name>
    <dbReference type="NCBI Taxonomy" id="321614"/>
    <lineage>
        <taxon>Eukaryota</taxon>
        <taxon>Fungi</taxon>
        <taxon>Dikarya</taxon>
        <taxon>Ascomycota</taxon>
        <taxon>Pezizomycotina</taxon>
        <taxon>Dothideomycetes</taxon>
        <taxon>Pleosporomycetidae</taxon>
        <taxon>Pleosporales</taxon>
        <taxon>Pleosporineae</taxon>
        <taxon>Phaeosphaeriaceae</taxon>
        <taxon>Parastagonospora</taxon>
    </lineage>
</organism>
<dbReference type="RefSeq" id="XP_001802816.1">
    <property type="nucleotide sequence ID" value="XM_001802764.1"/>
</dbReference>
<dbReference type="AlphaFoldDB" id="Q0U6L9"/>
<dbReference type="KEGG" id="pno:SNOG_12595"/>
<dbReference type="InParanoid" id="Q0U6L9"/>
<evidence type="ECO:0000313" key="2">
    <source>
        <dbReference type="Proteomes" id="UP000001055"/>
    </source>
</evidence>
<gene>
    <name evidence="1" type="ORF">SNOG_12595</name>
</gene>
<dbReference type="GeneID" id="5979727"/>
<dbReference type="Proteomes" id="UP000001055">
    <property type="component" value="Unassembled WGS sequence"/>
</dbReference>
<dbReference type="HOGENOM" id="CLU_3014947_0_0_1"/>
<evidence type="ECO:0000313" key="1">
    <source>
        <dbReference type="EMBL" id="EAT79893.1"/>
    </source>
</evidence>
<accession>Q0U6L9</accession>
<name>Q0U6L9_PHANO</name>
<protein>
    <submittedName>
        <fullName evidence="1">Uncharacterized protein</fullName>
    </submittedName>
</protein>
<dbReference type="EMBL" id="CH445347">
    <property type="protein sequence ID" value="EAT79893.1"/>
    <property type="molecule type" value="Genomic_DNA"/>
</dbReference>
<proteinExistence type="predicted"/>